<dbReference type="InterPro" id="IPR045629">
    <property type="entry name" value="DUF6232"/>
</dbReference>
<evidence type="ECO:0000256" key="1">
    <source>
        <dbReference type="SAM" id="Phobius"/>
    </source>
</evidence>
<keyword evidence="1" id="KW-1133">Transmembrane helix</keyword>
<organism evidence="2 3">
    <name type="scientific">Pedobacter zeae</name>
    <dbReference type="NCBI Taxonomy" id="1737356"/>
    <lineage>
        <taxon>Bacteria</taxon>
        <taxon>Pseudomonadati</taxon>
        <taxon>Bacteroidota</taxon>
        <taxon>Sphingobacteriia</taxon>
        <taxon>Sphingobacteriales</taxon>
        <taxon>Sphingobacteriaceae</taxon>
        <taxon>Pedobacter</taxon>
    </lineage>
</organism>
<keyword evidence="1" id="KW-0812">Transmembrane</keyword>
<comment type="caution">
    <text evidence="2">The sequence shown here is derived from an EMBL/GenBank/DDBJ whole genome shotgun (WGS) entry which is preliminary data.</text>
</comment>
<name>A0ABQ1Y6M9_9SPHI</name>
<accession>A0ABQ1Y6M9</accession>
<protein>
    <recommendedName>
        <fullName evidence="4">QacE</fullName>
    </recommendedName>
</protein>
<feature type="transmembrane region" description="Helical" evidence="1">
    <location>
        <begin position="81"/>
        <end position="97"/>
    </location>
</feature>
<proteinExistence type="predicted"/>
<keyword evidence="3" id="KW-1185">Reference proteome</keyword>
<evidence type="ECO:0000313" key="3">
    <source>
        <dbReference type="Proteomes" id="UP000642938"/>
    </source>
</evidence>
<dbReference type="Proteomes" id="UP000642938">
    <property type="component" value="Unassembled WGS sequence"/>
</dbReference>
<evidence type="ECO:0000313" key="2">
    <source>
        <dbReference type="EMBL" id="GGH13474.1"/>
    </source>
</evidence>
<sequence>MEYKLKHSNKLNMEGPLQNEVTFYQDVNVTVTQSRYVTNSKTYAMRNISSVHIFEIIKNRTLPIIMVIIGFLMLFSESSRILGFILFALGILILVLTKNEFTVRISTNAGEVNSIVSKDRLYVQNIVNALNDAIVYRG</sequence>
<feature type="transmembrane region" description="Helical" evidence="1">
    <location>
        <begin position="56"/>
        <end position="75"/>
    </location>
</feature>
<dbReference type="EMBL" id="BMHZ01000003">
    <property type="protein sequence ID" value="GGH13474.1"/>
    <property type="molecule type" value="Genomic_DNA"/>
</dbReference>
<keyword evidence="1" id="KW-0472">Membrane</keyword>
<dbReference type="Pfam" id="PF19744">
    <property type="entry name" value="DUF6232"/>
    <property type="match status" value="1"/>
</dbReference>
<reference evidence="3" key="1">
    <citation type="journal article" date="2019" name="Int. J. Syst. Evol. Microbiol.">
        <title>The Global Catalogue of Microorganisms (GCM) 10K type strain sequencing project: providing services to taxonomists for standard genome sequencing and annotation.</title>
        <authorList>
            <consortium name="The Broad Institute Genomics Platform"/>
            <consortium name="The Broad Institute Genome Sequencing Center for Infectious Disease"/>
            <person name="Wu L."/>
            <person name="Ma J."/>
        </authorList>
    </citation>
    <scope>NUCLEOTIDE SEQUENCE [LARGE SCALE GENOMIC DNA]</scope>
    <source>
        <strain evidence="3">CGMCC 1.15287</strain>
    </source>
</reference>
<gene>
    <name evidence="2" type="ORF">GCM10007422_34110</name>
</gene>
<evidence type="ECO:0008006" key="4">
    <source>
        <dbReference type="Google" id="ProtNLM"/>
    </source>
</evidence>